<keyword evidence="4" id="KW-1185">Reference proteome</keyword>
<feature type="region of interest" description="Disordered" evidence="1">
    <location>
        <begin position="273"/>
        <end position="303"/>
    </location>
</feature>
<accession>A0A0G4EHX4</accession>
<dbReference type="InParanoid" id="A0A0G4EHX4"/>
<sequence length="778" mass="88854">MYSLTDDKFSSIIRNMDAPERGLECERRQVFCPEDYDGEGELTYRGQNQTAACPGPKKEILRCCRSWDASNFEHFFIDDTTAAPAEETDEEALPLSEDCCSSPKHAPATVTSLWDVWQLLAQLHYVTLQRTAKWHKWETPHMHWGHPQEGGVEEPPRVKAMNDWVRTWLKQYWPVVMEEMTVWRRIQVATRIHIHAHTQHKKFIAQVCRFIGQARLPVPYDHTTRNRLAALYVRPDLWEEDPLADTLRQREACISVPKTWEIHEATECDAFAAREEPRASEKTATEAGSEGERQSESEEERDIETVCVEPTWETPVLFDFPSYANQLCGPHGACKAYDMDETSAAWKKLFDRKTKEKCCAGYVPMRLIELWRLASIGYFETEKLGEDAINEAKKVVEAALLRFRVSAALQKGPLRFVCNFISNYMANSLLEDVKAEDVKDVRGDFVGDAVKIKIGLKLVLQPDIEDLVLEKQTGGKSLLELGTCVPEDMLAAYDASFPTFKPPSDADKKAPWLDFEGLLHKACGKKFGGHGYDAPSQMYRLYKPHHAVPAHKDFDKCLPGYSHVTLRQVWDYLSARFHVEHDILKPKWPAGKPSPSNKKGEPVKWEDVTFHSPELNNIYALTSAEIDKAFSDMYELDQAMHHVAHAPFRHLCLLVMRAVKDLPDGLVVTLRPEDVTPYLSDSYKDLLETGHCLPHRYKDPDIVKRRTKNVKALKTNPSDVTKALNAYIMKKLDHLCGKRDFESPNNRGNRVETFMLVAIMAALLPLLSTYIGDRRIDK</sequence>
<keyword evidence="2" id="KW-0472">Membrane</keyword>
<name>A0A0G4EHX4_VITBC</name>
<protein>
    <submittedName>
        <fullName evidence="3">Uncharacterized protein</fullName>
    </submittedName>
</protein>
<reference evidence="3 4" key="1">
    <citation type="submission" date="2014-11" db="EMBL/GenBank/DDBJ databases">
        <authorList>
            <person name="Zhu J."/>
            <person name="Qi W."/>
            <person name="Song R."/>
        </authorList>
    </citation>
    <scope>NUCLEOTIDE SEQUENCE [LARGE SCALE GENOMIC DNA]</scope>
</reference>
<keyword evidence="2" id="KW-0812">Transmembrane</keyword>
<evidence type="ECO:0000256" key="1">
    <source>
        <dbReference type="SAM" id="MobiDB-lite"/>
    </source>
</evidence>
<evidence type="ECO:0000256" key="2">
    <source>
        <dbReference type="SAM" id="Phobius"/>
    </source>
</evidence>
<evidence type="ECO:0000313" key="3">
    <source>
        <dbReference type="EMBL" id="CEL95831.1"/>
    </source>
</evidence>
<proteinExistence type="predicted"/>
<dbReference type="EMBL" id="CDMY01000239">
    <property type="protein sequence ID" value="CEL95831.1"/>
    <property type="molecule type" value="Genomic_DNA"/>
</dbReference>
<feature type="compositionally biased region" description="Basic and acidic residues" evidence="1">
    <location>
        <begin position="273"/>
        <end position="296"/>
    </location>
</feature>
<dbReference type="VEuPathDB" id="CryptoDB:Vbra_3836"/>
<evidence type="ECO:0000313" key="4">
    <source>
        <dbReference type="Proteomes" id="UP000041254"/>
    </source>
</evidence>
<gene>
    <name evidence="3" type="ORF">Vbra_3836</name>
</gene>
<dbReference type="Proteomes" id="UP000041254">
    <property type="component" value="Unassembled WGS sequence"/>
</dbReference>
<feature type="transmembrane region" description="Helical" evidence="2">
    <location>
        <begin position="753"/>
        <end position="772"/>
    </location>
</feature>
<dbReference type="AlphaFoldDB" id="A0A0G4EHX4"/>
<keyword evidence="2" id="KW-1133">Transmembrane helix</keyword>
<organism evidence="3 4">
    <name type="scientific">Vitrella brassicaformis (strain CCMP3155)</name>
    <dbReference type="NCBI Taxonomy" id="1169540"/>
    <lineage>
        <taxon>Eukaryota</taxon>
        <taxon>Sar</taxon>
        <taxon>Alveolata</taxon>
        <taxon>Colpodellida</taxon>
        <taxon>Vitrellaceae</taxon>
        <taxon>Vitrella</taxon>
    </lineage>
</organism>